<accession>A0A1G7I927</accession>
<dbReference type="Proteomes" id="UP000199321">
    <property type="component" value="Unassembled WGS sequence"/>
</dbReference>
<dbReference type="STRING" id="227084.SAMN05421855_105154"/>
<organism evidence="1 2">
    <name type="scientific">Ulvibacter litoralis</name>
    <dbReference type="NCBI Taxonomy" id="227084"/>
    <lineage>
        <taxon>Bacteria</taxon>
        <taxon>Pseudomonadati</taxon>
        <taxon>Bacteroidota</taxon>
        <taxon>Flavobacteriia</taxon>
        <taxon>Flavobacteriales</taxon>
        <taxon>Flavobacteriaceae</taxon>
        <taxon>Ulvibacter</taxon>
    </lineage>
</organism>
<reference evidence="1 2" key="1">
    <citation type="submission" date="2016-10" db="EMBL/GenBank/DDBJ databases">
        <authorList>
            <person name="de Groot N.N."/>
        </authorList>
    </citation>
    <scope>NUCLEOTIDE SEQUENCE [LARGE SCALE GENOMIC DNA]</scope>
    <source>
        <strain evidence="1 2">DSM 16195</strain>
    </source>
</reference>
<dbReference type="SUPFAM" id="SSF82784">
    <property type="entry name" value="OsmC-like"/>
    <property type="match status" value="1"/>
</dbReference>
<protein>
    <submittedName>
        <fullName evidence="1">Uncharacterized OsmC-related protein</fullName>
    </submittedName>
</protein>
<dbReference type="InterPro" id="IPR036102">
    <property type="entry name" value="OsmC/Ohrsf"/>
</dbReference>
<dbReference type="RefSeq" id="WP_093145035.1">
    <property type="nucleotide sequence ID" value="NZ_BMWO01000007.1"/>
</dbReference>
<dbReference type="InterPro" id="IPR015946">
    <property type="entry name" value="KH_dom-like_a/b"/>
</dbReference>
<dbReference type="EMBL" id="FNBA01000005">
    <property type="protein sequence ID" value="SDF09195.1"/>
    <property type="molecule type" value="Genomic_DNA"/>
</dbReference>
<keyword evidence="2" id="KW-1185">Reference proteome</keyword>
<sequence>MSYTITATSTSGKEGELHLKNTSVAFGTTKATETLLSSPADIYISSLAACILKNIERFSIMMKFEYTTASVSITATHLTKPPRLEGIVYEVIVFSEENNINIELLKRNLEKFGTIYNMVSRACEITGEVLLRKP</sequence>
<dbReference type="AlphaFoldDB" id="A0A1G7I927"/>
<proteinExistence type="predicted"/>
<evidence type="ECO:0000313" key="2">
    <source>
        <dbReference type="Proteomes" id="UP000199321"/>
    </source>
</evidence>
<dbReference type="OrthoDB" id="9781312at2"/>
<gene>
    <name evidence="1" type="ORF">SAMN05421855_105154</name>
</gene>
<evidence type="ECO:0000313" key="1">
    <source>
        <dbReference type="EMBL" id="SDF09195.1"/>
    </source>
</evidence>
<dbReference type="Gene3D" id="3.30.300.20">
    <property type="match status" value="1"/>
</dbReference>
<name>A0A1G7I927_9FLAO</name>